<gene>
    <name evidence="9" type="ORF">PY01084</name>
</gene>
<feature type="region of interest" description="Disordered" evidence="8">
    <location>
        <begin position="346"/>
        <end position="369"/>
    </location>
</feature>
<feature type="region of interest" description="Disordered" evidence="8">
    <location>
        <begin position="1183"/>
        <end position="1224"/>
    </location>
</feature>
<sequence length="1659" mass="196097">MFSNAIKLENLNDYLNDAEECIKPFLYTSNVNENKIEKPNLININKKKNIKNVKNKNNNERGEISLTDCLACSGCVTNEETNFLKNQNAIEILNNLKKKKINIISLSLQSLTALSVYYKLPIYTTQKKLCFFFKSLNFDYVYDSSLSELIALDQAKQEFLSYFYKKNPELYEQTNSKIDTTHTFRNDAKLGDKPFEGVLKKIKNKVINNEKKREKDNTNQSQYNQKNKPIKLNNDKEILNDYESSPDNKWDERYPVICSHCTGSVIYGEKKLDDNLLNAFSKLRSSQDIQGIILKLLHVQNNLYTYPLLKKQLINTFFDTYKYKLKFIKSFEKYYLKNSKLLKSAKENEKEKENEKGKENENDPTNSTQTYEHAPVSIYEINHVYLLYCFDKKLESQRNHISQKDAIDKNIAKYLNYFNLNCFNLNCFNMNDVDNRGDINNFYNKTTKTNLANDFYSVDSVLTTIELVELINKLQINFYALPEINIDNIYSLFEKINKFQLSNNNINIDITNTMDIKNFKEKKKKKKIQNNFDENTVLNKDTNFSESLHFIYKNMSDKIIRCSNKNNISMGYGEEIFKYVCNEIYGFNINENNFIFKYNDIIVFSLYENDICVFRVVLSYGFKSMYSVLKKIKEEKYIKRKEIKKNVEKIYNIKITYNLHFNGQIDYVELMACEKGCLFGCAQNIFDEYSIPDFSTCSCYNLNIFKKVAEQTIIQNFDFLSIENTNKNSFSKNDEIPNYISCSSSQHKTSYINKLPSTQIKYNENKKTDKEKLFQVLYNQIHNDEYTKYVNSKESTKNLTEKSEYIIFWVQFLPHFQHMIDTKAIGKLNSILKCNQRNHQKSGKKNNTPHRVENEKYFSRTNLIREKYIKKIINEYGDDLTHIIDTSSDKNNKEKLKRIQNKNQNNDIEFTHLNNFEIDRQLCKIKGKNIYEGTAGKINEVIIETLNKSGQCIYVENSIFEAYIKKKKNVDKLNYIREYPKEEDGYDTFIHNNLYNDHLYKKHESLINFDYNRYNVNSIFSNYKNIKKKELNSDNNTIFDENNEYNNLYKNYETQNQFNNNYVYKTNINKSSKKNKNNYNDENSHYNETIKTAYIFDPFEYDDQNIKLTANSIKCNVRDLKNGTYVISYTIRKSGQYYLSIFYKKKPVANTPYSITIKPSTPYPPNCLVYKYINHRLITPINKTGKNEASENETSKNEASENEASKNEHNWKTRNEKNDIENIGSKNIFHQTIETQSNTSNNYSNNENDTFYDSSQSGGYNSECNEDSNNCKNMHVLKFEDEEDNEENKKFNNFFIQCYDAYKNKIKDGNETFEVTGLGDVKITKVNNLSNGIYEVIYKYVKKNYQKYNKDDFVTPPNYNTYREIKVKLNGCHVKGSPFQIILKNDKKYEYLNKIRNLLPINNINVFNPIASLNNIINSYKYIKTNYFTNENGNIFMNINPYYKNKELDKILKKVDANLISIMSIPMKEQLFNYIRHINRDKHIIKLKSILFKELITSLYKIINCSEQIYQGLEEDEQSLVKLRQIQNDTISDVNTMYQSLKDKNVHTLPFDFSINDMKLYEQKLKETKKKLLEKQKELIDKYTNIKNKEHQFYKDREDITKQLVDKYELHQIMYDQSKNALMQTNANLKKKTLTSINQAYKREKKMIMFKGTNNLDGI</sequence>
<evidence type="ECO:0000256" key="5">
    <source>
        <dbReference type="ARBA" id="ARBA00023014"/>
    </source>
</evidence>
<reference evidence="9 10" key="1">
    <citation type="journal article" date="2002" name="Nature">
        <title>Genome sequence and comparative analysis of the model rodent malaria parasite Plasmodium yoelii yoelii.</title>
        <authorList>
            <person name="Carlton J.M."/>
            <person name="Angiuoli S.V."/>
            <person name="Suh B.B."/>
            <person name="Kooij T.W."/>
            <person name="Pertea M."/>
            <person name="Silva J.C."/>
            <person name="Ermolaeva M.D."/>
            <person name="Allen J.E."/>
            <person name="Selengut J.D."/>
            <person name="Koo H.L."/>
            <person name="Peterson J.D."/>
            <person name="Pop M."/>
            <person name="Kosack D.S."/>
            <person name="Shumway M.F."/>
            <person name="Bidwell S.L."/>
            <person name="Shallom S.J."/>
            <person name="van Aken S.E."/>
            <person name="Riedmuller S.B."/>
            <person name="Feldblyum T.V."/>
            <person name="Cho J.K."/>
            <person name="Quackenbush J."/>
            <person name="Sedegah M."/>
            <person name="Shoaibi A."/>
            <person name="Cummings L.M."/>
            <person name="Florens L."/>
            <person name="Yates J.R."/>
            <person name="Raine J.D."/>
            <person name="Sinden R.E."/>
            <person name="Harris M.A."/>
            <person name="Cunningham D.A."/>
            <person name="Preiser P.R."/>
            <person name="Bergman L.W."/>
            <person name="Vaidya A.B."/>
            <person name="van Lin L.H."/>
            <person name="Janse C.J."/>
            <person name="Waters A.P."/>
            <person name="Smith H.O."/>
            <person name="White O.R."/>
            <person name="Salzberg S.L."/>
            <person name="Venter J.C."/>
            <person name="Fraser C.M."/>
            <person name="Hoffman S.L."/>
            <person name="Gardner M.J."/>
            <person name="Carucci D.J."/>
        </authorList>
    </citation>
    <scope>NUCLEOTIDE SEQUENCE [LARGE SCALE GENOMIC DNA]</scope>
    <source>
        <strain evidence="9 10">17XNL</strain>
    </source>
</reference>
<dbReference type="InterPro" id="IPR001298">
    <property type="entry name" value="Filamin/ABP280_rpt"/>
</dbReference>
<evidence type="ECO:0000256" key="8">
    <source>
        <dbReference type="SAM" id="MobiDB-lite"/>
    </source>
</evidence>
<dbReference type="Gene3D" id="2.60.40.10">
    <property type="entry name" value="Immunoglobulins"/>
    <property type="match status" value="2"/>
</dbReference>
<dbReference type="STRING" id="73239.Q7RQL2"/>
<evidence type="ECO:0000256" key="4">
    <source>
        <dbReference type="ARBA" id="ARBA00023004"/>
    </source>
</evidence>
<feature type="compositionally biased region" description="Basic and acidic residues" evidence="8">
    <location>
        <begin position="1185"/>
        <end position="1220"/>
    </location>
</feature>
<dbReference type="Proteomes" id="UP000008553">
    <property type="component" value="Unassembled WGS sequence"/>
</dbReference>
<dbReference type="SMART" id="SM00557">
    <property type="entry name" value="IG_FLMN"/>
    <property type="match status" value="1"/>
</dbReference>
<keyword evidence="7" id="KW-0175">Coiled coil</keyword>
<keyword evidence="4" id="KW-0408">Iron</keyword>
<protein>
    <submittedName>
        <fullName evidence="9">Uncharacterized protein</fullName>
    </submittedName>
</protein>
<proteinExistence type="inferred from homology"/>
<keyword evidence="10" id="KW-1185">Reference proteome</keyword>
<dbReference type="GO" id="GO:0046872">
    <property type="term" value="F:metal ion binding"/>
    <property type="evidence" value="ECO:0007669"/>
    <property type="project" value="UniProtKB-KW"/>
</dbReference>
<feature type="compositionally biased region" description="Basic and acidic residues" evidence="8">
    <location>
        <begin position="346"/>
        <end position="361"/>
    </location>
</feature>
<evidence type="ECO:0000313" key="9">
    <source>
        <dbReference type="EMBL" id="EAA20189.1"/>
    </source>
</evidence>
<dbReference type="Pfam" id="PF00630">
    <property type="entry name" value="Filamin"/>
    <property type="match status" value="1"/>
</dbReference>
<dbReference type="KEGG" id="pyo:PY17X_0113900"/>
<keyword evidence="5" id="KW-0411">Iron-sulfur</keyword>
<dbReference type="Gene3D" id="3.40.50.1780">
    <property type="match status" value="1"/>
</dbReference>
<feature type="compositionally biased region" description="Polar residues" evidence="8">
    <location>
        <begin position="218"/>
        <end position="227"/>
    </location>
</feature>
<feature type="compositionally biased region" description="Polar residues" evidence="8">
    <location>
        <begin position="1249"/>
        <end position="1259"/>
    </location>
</feature>
<comment type="similarity">
    <text evidence="1">Belongs to the NARF family.</text>
</comment>
<dbReference type="InterPro" id="IPR014756">
    <property type="entry name" value="Ig_E-set"/>
</dbReference>
<dbReference type="PaxDb" id="73239-Q7RQL2"/>
<dbReference type="InParanoid" id="Q7RQL2"/>
<dbReference type="PANTHER" id="PTHR11615">
    <property type="entry name" value="NITRATE, FORMATE, IRON DEHYDROGENASE"/>
    <property type="match status" value="1"/>
</dbReference>
<dbReference type="FunFam" id="3.30.70.20:FF:000042">
    <property type="entry name" value="Cytosolic Fe-S cluster assembly factor NAR1"/>
    <property type="match status" value="1"/>
</dbReference>
<evidence type="ECO:0000256" key="3">
    <source>
        <dbReference type="ARBA" id="ARBA00022723"/>
    </source>
</evidence>
<organism evidence="9 10">
    <name type="scientific">Plasmodium yoelii yoelii</name>
    <dbReference type="NCBI Taxonomy" id="73239"/>
    <lineage>
        <taxon>Eukaryota</taxon>
        <taxon>Sar</taxon>
        <taxon>Alveolata</taxon>
        <taxon>Apicomplexa</taxon>
        <taxon>Aconoidasida</taxon>
        <taxon>Haemosporida</taxon>
        <taxon>Plasmodiidae</taxon>
        <taxon>Plasmodium</taxon>
        <taxon>Plasmodium (Vinckeia)</taxon>
    </lineage>
</organism>
<feature type="compositionally biased region" description="Low complexity" evidence="8">
    <location>
        <begin position="1237"/>
        <end position="1248"/>
    </location>
</feature>
<name>Q7RQL2_PLAYO</name>
<keyword evidence="2" id="KW-0004">4Fe-4S</keyword>
<dbReference type="SUPFAM" id="SSF53920">
    <property type="entry name" value="Fe-only hydrogenase"/>
    <property type="match status" value="1"/>
</dbReference>
<evidence type="ECO:0000313" key="10">
    <source>
        <dbReference type="Proteomes" id="UP000008553"/>
    </source>
</evidence>
<evidence type="ECO:0000256" key="7">
    <source>
        <dbReference type="SAM" id="Coils"/>
    </source>
</evidence>
<evidence type="ECO:0000256" key="2">
    <source>
        <dbReference type="ARBA" id="ARBA00022485"/>
    </source>
</evidence>
<dbReference type="InterPro" id="IPR013783">
    <property type="entry name" value="Ig-like_fold"/>
</dbReference>
<evidence type="ECO:0000256" key="6">
    <source>
        <dbReference type="PROSITE-ProRule" id="PRU00087"/>
    </source>
</evidence>
<accession>Q7RQL2</accession>
<evidence type="ECO:0000256" key="1">
    <source>
        <dbReference type="ARBA" id="ARBA00006596"/>
    </source>
</evidence>
<feature type="repeat" description="Filamin" evidence="6">
    <location>
        <begin position="1113"/>
        <end position="1157"/>
    </location>
</feature>
<dbReference type="EMBL" id="AABL01000287">
    <property type="protein sequence ID" value="EAA20189.1"/>
    <property type="molecule type" value="Genomic_DNA"/>
</dbReference>
<comment type="caution">
    <text evidence="9">The sequence shown here is derived from an EMBL/GenBank/DDBJ whole genome shotgun (WGS) entry which is preliminary data.</text>
</comment>
<feature type="coiled-coil region" evidence="7">
    <location>
        <begin position="1558"/>
        <end position="1589"/>
    </location>
</feature>
<dbReference type="InterPro" id="IPR050340">
    <property type="entry name" value="Cytosolic_Fe-S_CAF"/>
</dbReference>
<dbReference type="SUPFAM" id="SSF81296">
    <property type="entry name" value="E set domains"/>
    <property type="match status" value="2"/>
</dbReference>
<dbReference type="PROSITE" id="PS50194">
    <property type="entry name" value="FILAMIN_REPEAT"/>
    <property type="match status" value="1"/>
</dbReference>
<feature type="region of interest" description="Disordered" evidence="8">
    <location>
        <begin position="209"/>
        <end position="230"/>
    </location>
</feature>
<feature type="region of interest" description="Disordered" evidence="8">
    <location>
        <begin position="1237"/>
        <end position="1259"/>
    </location>
</feature>
<keyword evidence="3" id="KW-0479">Metal-binding</keyword>
<dbReference type="InterPro" id="IPR009016">
    <property type="entry name" value="Fe_hydrogenase"/>
</dbReference>
<dbReference type="InterPro" id="IPR017868">
    <property type="entry name" value="Filamin/ABP280_repeat-like"/>
</dbReference>
<dbReference type="GO" id="GO:0051539">
    <property type="term" value="F:4 iron, 4 sulfur cluster binding"/>
    <property type="evidence" value="ECO:0007669"/>
    <property type="project" value="UniProtKB-KW"/>
</dbReference>